<accession>A0A1M6R2M2</accession>
<dbReference type="AlphaFoldDB" id="A0A1M6R2M2"/>
<organism evidence="1 2">
    <name type="scientific">Xylanibacter ruminicola</name>
    <name type="common">Prevotella ruminicola</name>
    <dbReference type="NCBI Taxonomy" id="839"/>
    <lineage>
        <taxon>Bacteria</taxon>
        <taxon>Pseudomonadati</taxon>
        <taxon>Bacteroidota</taxon>
        <taxon>Bacteroidia</taxon>
        <taxon>Bacteroidales</taxon>
        <taxon>Prevotellaceae</taxon>
        <taxon>Xylanibacter</taxon>
    </lineage>
</organism>
<sequence>MNFCLVLWLKNETKYVSLHQIRNAIAIMLQSKAIEQTVNSFRSDYVFTYRDLGLPPESSANVIRKLNRMADSGVIQRLSKGRFYKPKQTMFGSLKPSQEEVVKDLLEKDGQIIGYLTGNSIFGQLGLTTQISNIIEIGVNGKKNNTRRGSFTIRFVQQPNVITRNNIPLLQVLDAIKNIKSIPDTTPDKSYNRIRAIVQSLDVRSVELIIKLALKYNPMTRAVTGAIVEDLYGEEKAQVLRDTLNPITIYKVGLTKKVLSTNNFRIV</sequence>
<proteinExistence type="predicted"/>
<protein>
    <recommendedName>
        <fullName evidence="3">Transcriptional regulator, AbiEi antitoxin, Type IV TA system</fullName>
    </recommendedName>
</protein>
<dbReference type="Pfam" id="PF19570">
    <property type="entry name" value="DUF6088"/>
    <property type="match status" value="1"/>
</dbReference>
<dbReference type="InterPro" id="IPR045738">
    <property type="entry name" value="DUF6088"/>
</dbReference>
<evidence type="ECO:0008006" key="3">
    <source>
        <dbReference type="Google" id="ProtNLM"/>
    </source>
</evidence>
<gene>
    <name evidence="1" type="ORF">SAMN05216463_10154</name>
</gene>
<dbReference type="Proteomes" id="UP000184130">
    <property type="component" value="Unassembled WGS sequence"/>
</dbReference>
<evidence type="ECO:0000313" key="1">
    <source>
        <dbReference type="EMBL" id="SHK26751.1"/>
    </source>
</evidence>
<dbReference type="EMBL" id="FRBD01000001">
    <property type="protein sequence ID" value="SHK26751.1"/>
    <property type="molecule type" value="Genomic_DNA"/>
</dbReference>
<reference evidence="1 2" key="1">
    <citation type="submission" date="2016-11" db="EMBL/GenBank/DDBJ databases">
        <authorList>
            <person name="Jaros S."/>
            <person name="Januszkiewicz K."/>
            <person name="Wedrychowicz H."/>
        </authorList>
    </citation>
    <scope>NUCLEOTIDE SEQUENCE [LARGE SCALE GENOMIC DNA]</scope>
    <source>
        <strain evidence="1 2">KHT3</strain>
    </source>
</reference>
<name>A0A1M6R2M2_XYLRU</name>
<evidence type="ECO:0000313" key="2">
    <source>
        <dbReference type="Proteomes" id="UP000184130"/>
    </source>
</evidence>